<accession>A0A1U7PSM2</accession>
<evidence type="ECO:0000313" key="1">
    <source>
        <dbReference type="EMBL" id="SIT90595.1"/>
    </source>
</evidence>
<proteinExistence type="predicted"/>
<evidence type="ECO:0000313" key="2">
    <source>
        <dbReference type="Proteomes" id="UP000187550"/>
    </source>
</evidence>
<sequence>MIENRLDKLLQEKEFHLISIKKILNDSCKKVAFHQASLEELNGEIKKAEKVIIDNSPNPF</sequence>
<name>A0A1U7PSM2_9BACI</name>
<gene>
    <name evidence="1" type="ORF">SAMN05428946_2484</name>
</gene>
<dbReference type="AlphaFoldDB" id="A0A1U7PSM2"/>
<protein>
    <submittedName>
        <fullName evidence="1">Uncharacterized protein</fullName>
    </submittedName>
</protein>
<dbReference type="Proteomes" id="UP000187550">
    <property type="component" value="Unassembled WGS sequence"/>
</dbReference>
<keyword evidence="2" id="KW-1185">Reference proteome</keyword>
<dbReference type="EMBL" id="FTPL01000004">
    <property type="protein sequence ID" value="SIT90595.1"/>
    <property type="molecule type" value="Genomic_DNA"/>
</dbReference>
<organism evidence="1 2">
    <name type="scientific">Edaphobacillus lindanitolerans</name>
    <dbReference type="NCBI Taxonomy" id="550447"/>
    <lineage>
        <taxon>Bacteria</taxon>
        <taxon>Bacillati</taxon>
        <taxon>Bacillota</taxon>
        <taxon>Bacilli</taxon>
        <taxon>Bacillales</taxon>
        <taxon>Bacillaceae</taxon>
        <taxon>Edaphobacillus</taxon>
    </lineage>
</organism>
<reference evidence="2" key="1">
    <citation type="submission" date="2017-01" db="EMBL/GenBank/DDBJ databases">
        <authorList>
            <person name="Varghese N."/>
            <person name="Submissions S."/>
        </authorList>
    </citation>
    <scope>NUCLEOTIDE SEQUENCE [LARGE SCALE GENOMIC DNA]</scope>
    <source>
        <strain evidence="2">MNA4</strain>
    </source>
</reference>
<dbReference type="RefSeq" id="WP_076759320.1">
    <property type="nucleotide sequence ID" value="NZ_FTPL01000004.1"/>
</dbReference>